<dbReference type="AlphaFoldDB" id="A0A2H1VF91"/>
<gene>
    <name evidence="2" type="ORF">SFRICE_002685</name>
</gene>
<feature type="compositionally biased region" description="Basic and acidic residues" evidence="1">
    <location>
        <begin position="64"/>
        <end position="74"/>
    </location>
</feature>
<accession>A0A2H1VF91</accession>
<feature type="region of interest" description="Disordered" evidence="1">
    <location>
        <begin position="62"/>
        <end position="91"/>
    </location>
</feature>
<dbReference type="EMBL" id="ODYU01002254">
    <property type="protein sequence ID" value="SOQ39495.1"/>
    <property type="molecule type" value="Genomic_DNA"/>
</dbReference>
<protein>
    <submittedName>
        <fullName evidence="2">SFRICE_002685</fullName>
    </submittedName>
</protein>
<evidence type="ECO:0000256" key="1">
    <source>
        <dbReference type="SAM" id="MobiDB-lite"/>
    </source>
</evidence>
<name>A0A2H1VF91_SPOFR</name>
<sequence>MSKYHIKCTDPEKEPPQQPEPPERPMADQSDLIALINPDRTCGCAVAGRAVSHDIPQYLAMRHIHNDKARKPEKDDEESEESKKKPLCKNP</sequence>
<feature type="compositionally biased region" description="Basic and acidic residues" evidence="1">
    <location>
        <begin position="7"/>
        <end position="26"/>
    </location>
</feature>
<proteinExistence type="predicted"/>
<evidence type="ECO:0000313" key="2">
    <source>
        <dbReference type="EMBL" id="SOQ39495.1"/>
    </source>
</evidence>
<organism evidence="2">
    <name type="scientific">Spodoptera frugiperda</name>
    <name type="common">Fall armyworm</name>
    <dbReference type="NCBI Taxonomy" id="7108"/>
    <lineage>
        <taxon>Eukaryota</taxon>
        <taxon>Metazoa</taxon>
        <taxon>Ecdysozoa</taxon>
        <taxon>Arthropoda</taxon>
        <taxon>Hexapoda</taxon>
        <taxon>Insecta</taxon>
        <taxon>Pterygota</taxon>
        <taxon>Neoptera</taxon>
        <taxon>Endopterygota</taxon>
        <taxon>Lepidoptera</taxon>
        <taxon>Glossata</taxon>
        <taxon>Ditrysia</taxon>
        <taxon>Noctuoidea</taxon>
        <taxon>Noctuidae</taxon>
        <taxon>Amphipyrinae</taxon>
        <taxon>Spodoptera</taxon>
    </lineage>
</organism>
<feature type="region of interest" description="Disordered" evidence="1">
    <location>
        <begin position="1"/>
        <end position="31"/>
    </location>
</feature>
<reference evidence="2" key="1">
    <citation type="submission" date="2016-07" db="EMBL/GenBank/DDBJ databases">
        <authorList>
            <person name="Bretaudeau A."/>
        </authorList>
    </citation>
    <scope>NUCLEOTIDE SEQUENCE</scope>
    <source>
        <strain evidence="2">Rice</strain>
        <tissue evidence="2">Whole body</tissue>
    </source>
</reference>